<accession>A0ACB9SGD6</accession>
<protein>
    <submittedName>
        <fullName evidence="1">Exonuclease phage-type/recb c-terminal domain-containing protein</fullName>
    </submittedName>
</protein>
<name>A0ACB9SGD6_HOLOL</name>
<keyword evidence="1" id="KW-0269">Exonuclease</keyword>
<keyword evidence="1" id="KW-0378">Hydrolase</keyword>
<gene>
    <name evidence="1" type="ORF">MML48_10g00013339</name>
</gene>
<keyword evidence="1" id="KW-0540">Nuclease</keyword>
<reference evidence="1" key="1">
    <citation type="submission" date="2022-04" db="EMBL/GenBank/DDBJ databases">
        <title>Chromosome-scale genome assembly of Holotrichia oblita Faldermann.</title>
        <authorList>
            <person name="Rongchong L."/>
        </authorList>
    </citation>
    <scope>NUCLEOTIDE SEQUENCE</scope>
    <source>
        <strain evidence="1">81SQS9</strain>
    </source>
</reference>
<comment type="caution">
    <text evidence="1">The sequence shown here is derived from an EMBL/GenBank/DDBJ whole genome shotgun (WGS) entry which is preliminary data.</text>
</comment>
<evidence type="ECO:0000313" key="1">
    <source>
        <dbReference type="EMBL" id="KAI4454182.1"/>
    </source>
</evidence>
<organism evidence="1 2">
    <name type="scientific">Holotrichia oblita</name>
    <name type="common">Chafer beetle</name>
    <dbReference type="NCBI Taxonomy" id="644536"/>
    <lineage>
        <taxon>Eukaryota</taxon>
        <taxon>Metazoa</taxon>
        <taxon>Ecdysozoa</taxon>
        <taxon>Arthropoda</taxon>
        <taxon>Hexapoda</taxon>
        <taxon>Insecta</taxon>
        <taxon>Pterygota</taxon>
        <taxon>Neoptera</taxon>
        <taxon>Endopterygota</taxon>
        <taxon>Coleoptera</taxon>
        <taxon>Polyphaga</taxon>
        <taxon>Scarabaeiformia</taxon>
        <taxon>Scarabaeidae</taxon>
        <taxon>Melolonthinae</taxon>
        <taxon>Holotrichia</taxon>
    </lineage>
</organism>
<evidence type="ECO:0000313" key="2">
    <source>
        <dbReference type="Proteomes" id="UP001056778"/>
    </source>
</evidence>
<keyword evidence="2" id="KW-1185">Reference proteome</keyword>
<dbReference type="Proteomes" id="UP001056778">
    <property type="component" value="Chromosome 10"/>
</dbReference>
<dbReference type="EMBL" id="CM043024">
    <property type="protein sequence ID" value="KAI4454182.1"/>
    <property type="molecule type" value="Genomic_DNA"/>
</dbReference>
<sequence>MESERYVLSLKNLFGYLEATPASRCIGEGEAIVNAKHIITCGILEKTSCTIDIFALCLQSSALTGKPHEIKIIFIILSNEIQVSKAVCSCKGGMSGRCKHVAAVLILCIRDDMKNLPAISSTDMKCYWKKSTIVEKYKAIPIKEHGCFIRNSLSKVKDVRVDADVLLSKLILVCPNSALAKHRIGHRIVTMETVTGEGQTSILFENALNSVPLNNMPQIIPVKDCCRNIYREVCNIDILSVELETKSCKEKWFKERQFRITASRCYELYTYSLNEWEKKAAKYFWPKKFCNKYVDHGVQFESAARDCYIASSNCQVIQSGLIISSQQKWLACSPNGIVFEGNTPVKLLEIKCPFEGTTSI</sequence>
<proteinExistence type="predicted"/>